<organism evidence="5 6">
    <name type="scientific">Riccia sorocarpa</name>
    <dbReference type="NCBI Taxonomy" id="122646"/>
    <lineage>
        <taxon>Eukaryota</taxon>
        <taxon>Viridiplantae</taxon>
        <taxon>Streptophyta</taxon>
        <taxon>Embryophyta</taxon>
        <taxon>Marchantiophyta</taxon>
        <taxon>Marchantiopsida</taxon>
        <taxon>Marchantiidae</taxon>
        <taxon>Marchantiales</taxon>
        <taxon>Ricciaceae</taxon>
        <taxon>Riccia</taxon>
    </lineage>
</organism>
<accession>A0ABD3H450</accession>
<dbReference type="Pfam" id="PF01778">
    <property type="entry name" value="Ribosomal_L28e"/>
    <property type="match status" value="1"/>
</dbReference>
<keyword evidence="2" id="KW-0689">Ribosomal protein</keyword>
<sequence length="163" mass="18159">MLPLFDWFGNPNRQGKVSIASPDLLWQLIKRNNSFLVKQNGNGNRSVQFSSEKNNLYNKNSFKYSGLANRKTVSIQPAGEGLAVVLATTKTKKGNKPAEIVNRSVLRRDVRKMARAVVNQVSENGYRPDLKTAALARLSSVHKSLRAAKSGIKKSKATRKRIH</sequence>
<dbReference type="Proteomes" id="UP001633002">
    <property type="component" value="Unassembled WGS sequence"/>
</dbReference>
<protein>
    <recommendedName>
        <fullName evidence="4">Ribosomal eL28/Mak16 domain-containing protein</fullName>
    </recommendedName>
</protein>
<gene>
    <name evidence="5" type="ORF">R1sor_003127</name>
</gene>
<dbReference type="InterPro" id="IPR029004">
    <property type="entry name" value="Ribosomal_eL28/Mak16"/>
</dbReference>
<proteinExistence type="inferred from homology"/>
<dbReference type="InterPro" id="IPR002672">
    <property type="entry name" value="Ribosomal_eL28"/>
</dbReference>
<evidence type="ECO:0000256" key="1">
    <source>
        <dbReference type="ARBA" id="ARBA00007926"/>
    </source>
</evidence>
<dbReference type="GO" id="GO:0005840">
    <property type="term" value="C:ribosome"/>
    <property type="evidence" value="ECO:0007669"/>
    <property type="project" value="UniProtKB-KW"/>
</dbReference>
<dbReference type="Gene3D" id="3.30.390.110">
    <property type="match status" value="1"/>
</dbReference>
<keyword evidence="6" id="KW-1185">Reference proteome</keyword>
<reference evidence="5 6" key="1">
    <citation type="submission" date="2024-09" db="EMBL/GenBank/DDBJ databases">
        <title>Chromosome-scale assembly of Riccia sorocarpa.</title>
        <authorList>
            <person name="Paukszto L."/>
        </authorList>
    </citation>
    <scope>NUCLEOTIDE SEQUENCE [LARGE SCALE GENOMIC DNA]</scope>
    <source>
        <strain evidence="5">LP-2024</strain>
        <tissue evidence="5">Aerial parts of the thallus</tissue>
    </source>
</reference>
<dbReference type="GO" id="GO:1990904">
    <property type="term" value="C:ribonucleoprotein complex"/>
    <property type="evidence" value="ECO:0007669"/>
    <property type="project" value="UniProtKB-KW"/>
</dbReference>
<evidence type="ECO:0000313" key="5">
    <source>
        <dbReference type="EMBL" id="KAL3685105.1"/>
    </source>
</evidence>
<evidence type="ECO:0000313" key="6">
    <source>
        <dbReference type="Proteomes" id="UP001633002"/>
    </source>
</evidence>
<comment type="similarity">
    <text evidence="1">Belongs to the eukaryotic ribosomal protein eL28 family.</text>
</comment>
<evidence type="ECO:0000256" key="2">
    <source>
        <dbReference type="ARBA" id="ARBA00022980"/>
    </source>
</evidence>
<dbReference type="EMBL" id="JBJQOH010000006">
    <property type="protein sequence ID" value="KAL3685105.1"/>
    <property type="molecule type" value="Genomic_DNA"/>
</dbReference>
<feature type="domain" description="Ribosomal eL28/Mak16" evidence="4">
    <location>
        <begin position="24"/>
        <end position="144"/>
    </location>
</feature>
<comment type="caution">
    <text evidence="5">The sequence shown here is derived from an EMBL/GenBank/DDBJ whole genome shotgun (WGS) entry which is preliminary data.</text>
</comment>
<evidence type="ECO:0000259" key="4">
    <source>
        <dbReference type="Pfam" id="PF01778"/>
    </source>
</evidence>
<evidence type="ECO:0000256" key="3">
    <source>
        <dbReference type="ARBA" id="ARBA00023274"/>
    </source>
</evidence>
<dbReference type="PANTHER" id="PTHR10544">
    <property type="entry name" value="60S RIBOSOMAL PROTEIN L28"/>
    <property type="match status" value="1"/>
</dbReference>
<dbReference type="AlphaFoldDB" id="A0ABD3H450"/>
<dbReference type="FunFam" id="3.30.390.110:FF:000002">
    <property type="entry name" value="60S ribosomal protein L28"/>
    <property type="match status" value="1"/>
</dbReference>
<name>A0ABD3H450_9MARC</name>
<keyword evidence="3" id="KW-0687">Ribonucleoprotein</keyword>